<keyword evidence="1" id="KW-0812">Transmembrane</keyword>
<evidence type="ECO:0000256" key="1">
    <source>
        <dbReference type="SAM" id="Phobius"/>
    </source>
</evidence>
<dbReference type="EMBL" id="JAELVF020000001">
    <property type="protein sequence ID" value="MBU7597536.1"/>
    <property type="molecule type" value="Genomic_DNA"/>
</dbReference>
<accession>A0A949JCW0</accession>
<keyword evidence="1" id="KW-0472">Membrane</keyword>
<dbReference type="InterPro" id="IPR045679">
    <property type="entry name" value="DUF6199"/>
</dbReference>
<dbReference type="AlphaFoldDB" id="A0A949JCW0"/>
<gene>
    <name evidence="3" type="ORF">JGS22_007840</name>
</gene>
<keyword evidence="1" id="KW-1133">Transmembrane helix</keyword>
<reference evidence="3" key="1">
    <citation type="submission" date="2021-06" db="EMBL/GenBank/DDBJ databases">
        <title>Sequencing of actinobacteria type strains.</title>
        <authorList>
            <person name="Nguyen G.-S."/>
            <person name="Wentzel A."/>
        </authorList>
    </citation>
    <scope>NUCLEOTIDE SEQUENCE</scope>
    <source>
        <strain evidence="3">P38-E01</strain>
    </source>
</reference>
<dbReference type="Pfam" id="PF19701">
    <property type="entry name" value="DUF6199"/>
    <property type="match status" value="1"/>
</dbReference>
<evidence type="ECO:0000313" key="3">
    <source>
        <dbReference type="EMBL" id="MBU7597536.1"/>
    </source>
</evidence>
<dbReference type="RefSeq" id="WP_211042874.1">
    <property type="nucleotide sequence ID" value="NZ_JAELVF020000001.1"/>
</dbReference>
<protein>
    <recommendedName>
        <fullName evidence="2">DUF6199 domain-containing protein</fullName>
    </recommendedName>
</protein>
<sequence>MEGLLTLIGIIALVMAILPRGAIVAMKTWQFSDKDANEPSDAAIVFHRIGCLIGAVALFFALAQV</sequence>
<keyword evidence="4" id="KW-1185">Reference proteome</keyword>
<evidence type="ECO:0000259" key="2">
    <source>
        <dbReference type="Pfam" id="PF19701"/>
    </source>
</evidence>
<name>A0A949JCW0_9ACTN</name>
<feature type="transmembrane region" description="Helical" evidence="1">
    <location>
        <begin position="45"/>
        <end position="63"/>
    </location>
</feature>
<organism evidence="3 4">
    <name type="scientific">Streptomyces tardus</name>
    <dbReference type="NCBI Taxonomy" id="2780544"/>
    <lineage>
        <taxon>Bacteria</taxon>
        <taxon>Bacillati</taxon>
        <taxon>Actinomycetota</taxon>
        <taxon>Actinomycetes</taxon>
        <taxon>Kitasatosporales</taxon>
        <taxon>Streptomycetaceae</taxon>
        <taxon>Streptomyces</taxon>
    </lineage>
</organism>
<dbReference type="Proteomes" id="UP000694501">
    <property type="component" value="Unassembled WGS sequence"/>
</dbReference>
<feature type="domain" description="DUF6199" evidence="2">
    <location>
        <begin position="7"/>
        <end position="62"/>
    </location>
</feature>
<evidence type="ECO:0000313" key="4">
    <source>
        <dbReference type="Proteomes" id="UP000694501"/>
    </source>
</evidence>
<comment type="caution">
    <text evidence="3">The sequence shown here is derived from an EMBL/GenBank/DDBJ whole genome shotgun (WGS) entry which is preliminary data.</text>
</comment>
<proteinExistence type="predicted"/>